<reference evidence="5" key="1">
    <citation type="submission" date="2020-08" db="EMBL/GenBank/DDBJ databases">
        <title>Spodoptera exigua strain:BAW_Kor-Di-RS1 Genome sequencing and assembly.</title>
        <authorList>
            <person name="Kim J."/>
            <person name="Nam H.Y."/>
            <person name="Kwon M."/>
            <person name="Choi J.H."/>
            <person name="Cho S.R."/>
            <person name="Kim G.-H."/>
        </authorList>
    </citation>
    <scope>NUCLEOTIDE SEQUENCE</scope>
    <source>
        <strain evidence="5">BAW_Kor-Di-RS1</strain>
        <tissue evidence="5">Whole-body</tissue>
    </source>
</reference>
<organism evidence="5 6">
    <name type="scientific">Spodoptera exigua</name>
    <name type="common">Beet armyworm</name>
    <name type="synonym">Noctua fulgens</name>
    <dbReference type="NCBI Taxonomy" id="7107"/>
    <lineage>
        <taxon>Eukaryota</taxon>
        <taxon>Metazoa</taxon>
        <taxon>Ecdysozoa</taxon>
        <taxon>Arthropoda</taxon>
        <taxon>Hexapoda</taxon>
        <taxon>Insecta</taxon>
        <taxon>Pterygota</taxon>
        <taxon>Neoptera</taxon>
        <taxon>Endopterygota</taxon>
        <taxon>Lepidoptera</taxon>
        <taxon>Glossata</taxon>
        <taxon>Ditrysia</taxon>
        <taxon>Noctuoidea</taxon>
        <taxon>Noctuidae</taxon>
        <taxon>Amphipyrinae</taxon>
        <taxon>Spodoptera</taxon>
    </lineage>
</organism>
<dbReference type="Gene3D" id="2.60.120.200">
    <property type="match status" value="2"/>
</dbReference>
<dbReference type="GO" id="GO:0030246">
    <property type="term" value="F:carbohydrate binding"/>
    <property type="evidence" value="ECO:0007669"/>
    <property type="project" value="UniProtKB-UniRule"/>
</dbReference>
<evidence type="ECO:0000256" key="3">
    <source>
        <dbReference type="RuleBase" id="RU102079"/>
    </source>
</evidence>
<dbReference type="PANTHER" id="PTHR11346">
    <property type="entry name" value="GALECTIN"/>
    <property type="match status" value="1"/>
</dbReference>
<dbReference type="Pfam" id="PF00337">
    <property type="entry name" value="Gal-bind_lectin"/>
    <property type="match status" value="2"/>
</dbReference>
<dbReference type="AlphaFoldDB" id="A0A835L0U0"/>
<dbReference type="SUPFAM" id="SSF49899">
    <property type="entry name" value="Concanavalin A-like lectins/glucanases"/>
    <property type="match status" value="2"/>
</dbReference>
<evidence type="ECO:0000256" key="2">
    <source>
        <dbReference type="ARBA" id="ARBA00022737"/>
    </source>
</evidence>
<dbReference type="Proteomes" id="UP000648187">
    <property type="component" value="Unassembled WGS sequence"/>
</dbReference>
<dbReference type="EMBL" id="JACKWZ010000207">
    <property type="protein sequence ID" value="KAF9411964.1"/>
    <property type="molecule type" value="Genomic_DNA"/>
</dbReference>
<keyword evidence="2" id="KW-0677">Repeat</keyword>
<dbReference type="CDD" id="cd00070">
    <property type="entry name" value="GLECT"/>
    <property type="match status" value="2"/>
</dbReference>
<dbReference type="InterPro" id="IPR013320">
    <property type="entry name" value="ConA-like_dom_sf"/>
</dbReference>
<evidence type="ECO:0000313" key="5">
    <source>
        <dbReference type="EMBL" id="KAF9411964.1"/>
    </source>
</evidence>
<dbReference type="InterPro" id="IPR001079">
    <property type="entry name" value="Galectin_CRD"/>
</dbReference>
<evidence type="ECO:0000259" key="4">
    <source>
        <dbReference type="PROSITE" id="PS51304"/>
    </source>
</evidence>
<accession>A0A835L0U0</accession>
<name>A0A835L0U0_SPOEX</name>
<dbReference type="SMR" id="A0A835L0U0"/>
<dbReference type="InterPro" id="IPR044156">
    <property type="entry name" value="Galectin-like"/>
</dbReference>
<evidence type="ECO:0000313" key="6">
    <source>
        <dbReference type="Proteomes" id="UP000648187"/>
    </source>
</evidence>
<evidence type="ECO:0000256" key="1">
    <source>
        <dbReference type="ARBA" id="ARBA00022734"/>
    </source>
</evidence>
<protein>
    <recommendedName>
        <fullName evidence="3">Galectin</fullName>
    </recommendedName>
</protein>
<dbReference type="FunFam" id="2.60.120.200:FF:000124">
    <property type="entry name" value="Galectin-4"/>
    <property type="match status" value="2"/>
</dbReference>
<feature type="domain" description="Galectin" evidence="4">
    <location>
        <begin position="152"/>
        <end position="284"/>
    </location>
</feature>
<dbReference type="PROSITE" id="PS51304">
    <property type="entry name" value="GALECTIN"/>
    <property type="match status" value="2"/>
</dbReference>
<feature type="domain" description="Galectin" evidence="4">
    <location>
        <begin position="6"/>
        <end position="138"/>
    </location>
</feature>
<comment type="caution">
    <text evidence="5">The sequence shown here is derived from an EMBL/GenBank/DDBJ whole genome shotgun (WGS) entry which is preliminary data.</text>
</comment>
<keyword evidence="6" id="KW-1185">Reference proteome</keyword>
<dbReference type="SMART" id="SM00276">
    <property type="entry name" value="GLECT"/>
    <property type="match status" value="2"/>
</dbReference>
<dbReference type="PANTHER" id="PTHR11346:SF176">
    <property type="entry name" value="32 KDA BETA-GALACTOSIDE-BINDING LECTIN LEC-3"/>
    <property type="match status" value="1"/>
</dbReference>
<dbReference type="GO" id="GO:0016936">
    <property type="term" value="F:galactoside binding"/>
    <property type="evidence" value="ECO:0007669"/>
    <property type="project" value="TreeGrafter"/>
</dbReference>
<dbReference type="SMART" id="SM00908">
    <property type="entry name" value="Gal-bind_lectin"/>
    <property type="match status" value="2"/>
</dbReference>
<proteinExistence type="predicted"/>
<sequence length="294" mass="33247">MWKVPGSFPIPSGVFPGRIIRVKGDTPSCAKRFGINLQCGPKMYPGEDIAFHFNPRFTQNCVVRNHYDCSKWGVEEISDGLPMKSGDCFEALIYCYYNFFKVEVNGKFVCEFTHRIPYRKITHILVDGDVTVEEIDFAGGSPPQDPNLQIPCVLPIPKGMHPGRRVRVRGATPPGVKKFSINLQCGPKLYPDEEIAFHFSPRFEENAVVRNHYASSKWGNEEREGTLSLNSGESFEVFIHCYQDSYKVSLNGKPICDFFHRISVDKVSHVMVDGDVMVFEIAFDPSEDPVPLEN</sequence>
<gene>
    <name evidence="5" type="ORF">HW555_009378</name>
</gene>
<keyword evidence="1 3" id="KW-0430">Lectin</keyword>